<feature type="transmembrane region" description="Helical" evidence="6">
    <location>
        <begin position="99"/>
        <end position="121"/>
    </location>
</feature>
<feature type="transmembrane region" description="Helical" evidence="6">
    <location>
        <begin position="412"/>
        <end position="430"/>
    </location>
</feature>
<feature type="transmembrane region" description="Helical" evidence="6">
    <location>
        <begin position="372"/>
        <end position="392"/>
    </location>
</feature>
<feature type="transmembrane region" description="Helical" evidence="6">
    <location>
        <begin position="349"/>
        <end position="366"/>
    </location>
</feature>
<feature type="non-terminal residue" evidence="7">
    <location>
        <position position="1"/>
    </location>
</feature>
<evidence type="ECO:0000256" key="6">
    <source>
        <dbReference type="SAM" id="Phobius"/>
    </source>
</evidence>
<evidence type="ECO:0000256" key="3">
    <source>
        <dbReference type="ARBA" id="ARBA00022692"/>
    </source>
</evidence>
<name>A0A9D2JYC7_9LACT</name>
<feature type="transmembrane region" description="Helical" evidence="6">
    <location>
        <begin position="53"/>
        <end position="79"/>
    </location>
</feature>
<dbReference type="Proteomes" id="UP000824106">
    <property type="component" value="Unassembled WGS sequence"/>
</dbReference>
<evidence type="ECO:0000313" key="8">
    <source>
        <dbReference type="Proteomes" id="UP000824106"/>
    </source>
</evidence>
<dbReference type="EMBL" id="DXAZ01000079">
    <property type="protein sequence ID" value="HIZ71167.1"/>
    <property type="molecule type" value="Genomic_DNA"/>
</dbReference>
<feature type="transmembrane region" description="Helical" evidence="6">
    <location>
        <begin position="133"/>
        <end position="153"/>
    </location>
</feature>
<keyword evidence="4 6" id="KW-1133">Transmembrane helix</keyword>
<feature type="transmembrane region" description="Helical" evidence="6">
    <location>
        <begin position="12"/>
        <end position="32"/>
    </location>
</feature>
<feature type="transmembrane region" description="Helical" evidence="6">
    <location>
        <begin position="285"/>
        <end position="303"/>
    </location>
</feature>
<evidence type="ECO:0000313" key="7">
    <source>
        <dbReference type="EMBL" id="HIZ71167.1"/>
    </source>
</evidence>
<feature type="transmembrane region" description="Helical" evidence="6">
    <location>
        <begin position="159"/>
        <end position="179"/>
    </location>
</feature>
<sequence>PIMIRLLGQNEYGLYNIAASTISYLGILNFGFGSAYMRFYSRYKVNEDHQKIAILNSMFLTIFSLLGIFVIIAGVILALNVDLIFKETLSHQELHTAQTLILILVVNLSVSFPAIIFNTYLQANEQFVFQNVFLILAQITTPLINLPILLAGYGSVGMVIGMVTINIILEVIIFIYCILKMEMHFLFKDFDRHLMLEMTIFSSYIFVNMVVEQINNNVDKTILGRFHGTIPVAIYSIGSNLNIYYQQLSLTISNVFTPRVHRLVAEKGTDFELTQLFTRVGRIQFILMSLVLTGFIFFGRPFIRVWAGVDYYQSFPVALLLMTASFVPAIQTIGIEIQQAKNMHQFQSWVYLTIALGNILLSIPLAQRYGAVGAALGTTVAVIIGNGIIINWYYHKKIGLNIIGFWQDISRFIPSLLPAIVYGFLINQFVDLSKIHYLILSIFIYILIFMIPLWLVGLNDYEKHLVKNPFN</sequence>
<evidence type="ECO:0000256" key="4">
    <source>
        <dbReference type="ARBA" id="ARBA00022989"/>
    </source>
</evidence>
<reference evidence="7" key="2">
    <citation type="submission" date="2021-04" db="EMBL/GenBank/DDBJ databases">
        <authorList>
            <person name="Gilroy R."/>
        </authorList>
    </citation>
    <scope>NUCLEOTIDE SEQUENCE</scope>
    <source>
        <strain evidence="7">CHK169-4300</strain>
    </source>
</reference>
<feature type="transmembrane region" description="Helical" evidence="6">
    <location>
        <begin position="436"/>
        <end position="458"/>
    </location>
</feature>
<dbReference type="InterPro" id="IPR050833">
    <property type="entry name" value="Poly_Biosynth_Transport"/>
</dbReference>
<reference evidence="7" key="1">
    <citation type="journal article" date="2021" name="PeerJ">
        <title>Extensive microbial diversity within the chicken gut microbiome revealed by metagenomics and culture.</title>
        <authorList>
            <person name="Gilroy R."/>
            <person name="Ravi A."/>
            <person name="Getino M."/>
            <person name="Pursley I."/>
            <person name="Horton D.L."/>
            <person name="Alikhan N.F."/>
            <person name="Baker D."/>
            <person name="Gharbi K."/>
            <person name="Hall N."/>
            <person name="Watson M."/>
            <person name="Adriaenssens E.M."/>
            <person name="Foster-Nyarko E."/>
            <person name="Jarju S."/>
            <person name="Secka A."/>
            <person name="Antonio M."/>
            <person name="Oren A."/>
            <person name="Chaudhuri R.R."/>
            <person name="La Ragione R."/>
            <person name="Hildebrand F."/>
            <person name="Pallen M.J."/>
        </authorList>
    </citation>
    <scope>NUCLEOTIDE SEQUENCE</scope>
    <source>
        <strain evidence="7">CHK169-4300</strain>
    </source>
</reference>
<dbReference type="PANTHER" id="PTHR30250:SF26">
    <property type="entry name" value="PSMA PROTEIN"/>
    <property type="match status" value="1"/>
</dbReference>
<keyword evidence="2" id="KW-1003">Cell membrane</keyword>
<feature type="transmembrane region" description="Helical" evidence="6">
    <location>
        <begin position="315"/>
        <end position="337"/>
    </location>
</feature>
<comment type="subcellular location">
    <subcellularLocation>
        <location evidence="1">Cell membrane</location>
        <topology evidence="1">Multi-pass membrane protein</topology>
    </subcellularLocation>
</comment>
<organism evidence="7 8">
    <name type="scientific">Candidatus Atopostipes pullistercoris</name>
    <dbReference type="NCBI Taxonomy" id="2838467"/>
    <lineage>
        <taxon>Bacteria</taxon>
        <taxon>Bacillati</taxon>
        <taxon>Bacillota</taxon>
        <taxon>Bacilli</taxon>
        <taxon>Lactobacillales</taxon>
        <taxon>Carnobacteriaceae</taxon>
        <taxon>Atopostipes</taxon>
    </lineage>
</organism>
<dbReference type="GO" id="GO:0005886">
    <property type="term" value="C:plasma membrane"/>
    <property type="evidence" value="ECO:0007669"/>
    <property type="project" value="UniProtKB-SubCell"/>
</dbReference>
<evidence type="ECO:0000256" key="1">
    <source>
        <dbReference type="ARBA" id="ARBA00004651"/>
    </source>
</evidence>
<evidence type="ECO:0000256" key="5">
    <source>
        <dbReference type="ARBA" id="ARBA00023136"/>
    </source>
</evidence>
<comment type="caution">
    <text evidence="7">The sequence shown here is derived from an EMBL/GenBank/DDBJ whole genome shotgun (WGS) entry which is preliminary data.</text>
</comment>
<evidence type="ECO:0000256" key="2">
    <source>
        <dbReference type="ARBA" id="ARBA00022475"/>
    </source>
</evidence>
<dbReference type="Pfam" id="PF13440">
    <property type="entry name" value="Polysacc_synt_3"/>
    <property type="match status" value="1"/>
</dbReference>
<dbReference type="PANTHER" id="PTHR30250">
    <property type="entry name" value="PST FAMILY PREDICTED COLANIC ACID TRANSPORTER"/>
    <property type="match status" value="1"/>
</dbReference>
<proteinExistence type="predicted"/>
<dbReference type="AlphaFoldDB" id="A0A9D2JYC7"/>
<accession>A0A9D2JYC7</accession>
<keyword evidence="3 6" id="KW-0812">Transmembrane</keyword>
<protein>
    <submittedName>
        <fullName evidence="7">Oligosaccharide flippase family protein</fullName>
    </submittedName>
</protein>
<keyword evidence="5 6" id="KW-0472">Membrane</keyword>
<gene>
    <name evidence="7" type="ORF">H9808_05315</name>
</gene>